<feature type="signal peptide" evidence="1">
    <location>
        <begin position="1"/>
        <end position="20"/>
    </location>
</feature>
<accession>A0A6A0AE98</accession>
<reference evidence="2 3" key="1">
    <citation type="submission" date="2020-02" db="EMBL/GenBank/DDBJ databases">
        <title>Draft genome sequence of Haematococcus lacustris strain NIES-144.</title>
        <authorList>
            <person name="Morimoto D."/>
            <person name="Nakagawa S."/>
            <person name="Yoshida T."/>
            <person name="Sawayama S."/>
        </authorList>
    </citation>
    <scope>NUCLEOTIDE SEQUENCE [LARGE SCALE GENOMIC DNA]</scope>
    <source>
        <strain evidence="2 3">NIES-144</strain>
    </source>
</reference>
<gene>
    <name evidence="2" type="ORF">HaLaN_29849</name>
</gene>
<evidence type="ECO:0000313" key="2">
    <source>
        <dbReference type="EMBL" id="GFH30912.1"/>
    </source>
</evidence>
<organism evidence="2 3">
    <name type="scientific">Haematococcus lacustris</name>
    <name type="common">Green alga</name>
    <name type="synonym">Haematococcus pluvialis</name>
    <dbReference type="NCBI Taxonomy" id="44745"/>
    <lineage>
        <taxon>Eukaryota</taxon>
        <taxon>Viridiplantae</taxon>
        <taxon>Chlorophyta</taxon>
        <taxon>core chlorophytes</taxon>
        <taxon>Chlorophyceae</taxon>
        <taxon>CS clade</taxon>
        <taxon>Chlamydomonadales</taxon>
        <taxon>Haematococcaceae</taxon>
        <taxon>Haematococcus</taxon>
    </lineage>
</organism>
<dbReference type="EMBL" id="BLLF01005228">
    <property type="protein sequence ID" value="GFH30912.1"/>
    <property type="molecule type" value="Genomic_DNA"/>
</dbReference>
<evidence type="ECO:0000256" key="1">
    <source>
        <dbReference type="SAM" id="SignalP"/>
    </source>
</evidence>
<dbReference type="AlphaFoldDB" id="A0A6A0AE98"/>
<proteinExistence type="predicted"/>
<keyword evidence="1" id="KW-0732">Signal</keyword>
<dbReference type="Proteomes" id="UP000485058">
    <property type="component" value="Unassembled WGS sequence"/>
</dbReference>
<feature type="non-terminal residue" evidence="2">
    <location>
        <position position="1"/>
    </location>
</feature>
<evidence type="ECO:0000313" key="3">
    <source>
        <dbReference type="Proteomes" id="UP000485058"/>
    </source>
</evidence>
<evidence type="ECO:0008006" key="4">
    <source>
        <dbReference type="Google" id="ProtNLM"/>
    </source>
</evidence>
<keyword evidence="3" id="KW-1185">Reference proteome</keyword>
<protein>
    <recommendedName>
        <fullName evidence="4">Secreted protein</fullName>
    </recommendedName>
</protein>
<name>A0A6A0AE98_HAELA</name>
<comment type="caution">
    <text evidence="2">The sequence shown here is derived from an EMBL/GenBank/DDBJ whole genome shotgun (WGS) entry which is preliminary data.</text>
</comment>
<sequence length="125" mass="12212">MSRSLFSVLVGLLCAGLVSSQDVSSLPPECLTGAISLQQACSAELAKALTTLGAPPSVASSTDITAISTVVKTAAANGKGPVALAELAPSAVTSALASKCNFKDISIPAGTCTPGIKAPALQCPA</sequence>
<feature type="chain" id="PRO_5025499343" description="Secreted protein" evidence="1">
    <location>
        <begin position="21"/>
        <end position="125"/>
    </location>
</feature>